<organism evidence="2 3">
    <name type="scientific">Neisseria elongata subsp. glycolytica ATCC 29315</name>
    <dbReference type="NCBI Taxonomy" id="546263"/>
    <lineage>
        <taxon>Bacteria</taxon>
        <taxon>Pseudomonadati</taxon>
        <taxon>Pseudomonadota</taxon>
        <taxon>Betaproteobacteria</taxon>
        <taxon>Neisseriales</taxon>
        <taxon>Neisseriaceae</taxon>
        <taxon>Neisseria</taxon>
    </lineage>
</organism>
<feature type="transmembrane region" description="Helical" evidence="1">
    <location>
        <begin position="55"/>
        <end position="75"/>
    </location>
</feature>
<protein>
    <submittedName>
        <fullName evidence="2">Uncharacterized protein</fullName>
    </submittedName>
</protein>
<reference evidence="2 3" key="1">
    <citation type="submission" date="2010-02" db="EMBL/GenBank/DDBJ databases">
        <authorList>
            <person name="Weinstock G."/>
            <person name="Sodergren E."/>
            <person name="Clifton S."/>
            <person name="Fulton L."/>
            <person name="Fulton B."/>
            <person name="Courtney L."/>
            <person name="Fronick C."/>
            <person name="Harrison M."/>
            <person name="Strong C."/>
            <person name="Farmer C."/>
            <person name="Delahaunty K."/>
            <person name="Markovic C."/>
            <person name="Hall O."/>
            <person name="Minx P."/>
            <person name="Tomlinson C."/>
            <person name="Mitreva M."/>
            <person name="Nelson J."/>
            <person name="Hou S."/>
            <person name="Wollam A."/>
            <person name="Pepin K.H."/>
            <person name="Johnson M."/>
            <person name="Bhonagiri V."/>
            <person name="Zhang X."/>
            <person name="Suruliraj S."/>
            <person name="Warren W."/>
            <person name="Chinwalla A."/>
            <person name="Mardis E.R."/>
            <person name="Wilson R.K."/>
        </authorList>
    </citation>
    <scope>NUCLEOTIDE SEQUENCE [LARGE SCALE GENOMIC DNA]</scope>
    <source>
        <strain evidence="2 3">ATCC 29315</strain>
    </source>
</reference>
<comment type="caution">
    <text evidence="2">The sequence shown here is derived from an EMBL/GenBank/DDBJ whole genome shotgun (WGS) entry which is preliminary data.</text>
</comment>
<accession>D4DUD4</accession>
<keyword evidence="1" id="KW-0472">Membrane</keyword>
<gene>
    <name evidence="2" type="ORF">NEIELOOT_02693</name>
</gene>
<evidence type="ECO:0000313" key="3">
    <source>
        <dbReference type="Proteomes" id="UP000005536"/>
    </source>
</evidence>
<proteinExistence type="predicted"/>
<sequence length="103" mass="11000">MGLSVVRIVAGSPCFEEVGAFAQFEEEVFGFAQFGFGTGYGGIRVNQFGRGIGRAADFAVVAVLVLGVAFGAFAFDEAVGQEHLFFRVEKLLDNAAFDFAISF</sequence>
<dbReference type="AlphaFoldDB" id="D4DUD4"/>
<evidence type="ECO:0000313" key="2">
    <source>
        <dbReference type="EMBL" id="EFE48717.1"/>
    </source>
</evidence>
<keyword evidence="1" id="KW-0812">Transmembrane</keyword>
<name>D4DUD4_NEIEG</name>
<dbReference type="EMBL" id="ADBF01000253">
    <property type="protein sequence ID" value="EFE48717.1"/>
    <property type="molecule type" value="Genomic_DNA"/>
</dbReference>
<dbReference type="Proteomes" id="UP000005536">
    <property type="component" value="Unassembled WGS sequence"/>
</dbReference>
<keyword evidence="1" id="KW-1133">Transmembrane helix</keyword>
<evidence type="ECO:0000256" key="1">
    <source>
        <dbReference type="SAM" id="Phobius"/>
    </source>
</evidence>